<comment type="subcellular location">
    <subcellularLocation>
        <location evidence="1">Cytoplasm</location>
        <location evidence="1">Cytoskeleton</location>
    </subcellularLocation>
</comment>
<dbReference type="InterPro" id="IPR007259">
    <property type="entry name" value="GCP"/>
</dbReference>
<dbReference type="GO" id="GO:0000278">
    <property type="term" value="P:mitotic cell cycle"/>
    <property type="evidence" value="ECO:0007669"/>
    <property type="project" value="TreeGrafter"/>
</dbReference>
<dbReference type="GO" id="GO:0000922">
    <property type="term" value="C:spindle pole"/>
    <property type="evidence" value="ECO:0007669"/>
    <property type="project" value="InterPro"/>
</dbReference>
<keyword evidence="3" id="KW-0963">Cytoplasm</keyword>
<dbReference type="GO" id="GO:0005874">
    <property type="term" value="C:microtubule"/>
    <property type="evidence" value="ECO:0007669"/>
    <property type="project" value="UniProtKB-KW"/>
</dbReference>
<evidence type="ECO:0000256" key="3">
    <source>
        <dbReference type="ARBA" id="ARBA00022490"/>
    </source>
</evidence>
<dbReference type="EMBL" id="JAEFCI010002030">
    <property type="protein sequence ID" value="KAG5462514.1"/>
    <property type="molecule type" value="Genomic_DNA"/>
</dbReference>
<name>A0A8H8A038_9FUNG</name>
<dbReference type="GO" id="GO:0051321">
    <property type="term" value="P:meiotic cell cycle"/>
    <property type="evidence" value="ECO:0007669"/>
    <property type="project" value="TreeGrafter"/>
</dbReference>
<dbReference type="GO" id="GO:0043015">
    <property type="term" value="F:gamma-tubulin binding"/>
    <property type="evidence" value="ECO:0007669"/>
    <property type="project" value="InterPro"/>
</dbReference>
<feature type="domain" description="Gamma tubulin complex component C-terminal" evidence="6">
    <location>
        <begin position="191"/>
        <end position="404"/>
    </location>
</feature>
<protein>
    <submittedName>
        <fullName evidence="7">Spc98 family-domain-containing protein</fullName>
    </submittedName>
</protein>
<evidence type="ECO:0000313" key="8">
    <source>
        <dbReference type="Proteomes" id="UP000673691"/>
    </source>
</evidence>
<feature type="domain" description="Gamma tubulin complex component C-terminal" evidence="6">
    <location>
        <begin position="1"/>
        <end position="172"/>
    </location>
</feature>
<keyword evidence="4" id="KW-0493">Microtubule</keyword>
<evidence type="ECO:0000256" key="4">
    <source>
        <dbReference type="ARBA" id="ARBA00022701"/>
    </source>
</evidence>
<evidence type="ECO:0000256" key="5">
    <source>
        <dbReference type="ARBA" id="ARBA00023212"/>
    </source>
</evidence>
<reference evidence="7 8" key="1">
    <citation type="journal article" name="Sci. Rep.">
        <title>Genome-scale phylogenetic analyses confirm Olpidium as the closest living zoosporic fungus to the non-flagellated, terrestrial fungi.</title>
        <authorList>
            <person name="Chang Y."/>
            <person name="Rochon D."/>
            <person name="Sekimoto S."/>
            <person name="Wang Y."/>
            <person name="Chovatia M."/>
            <person name="Sandor L."/>
            <person name="Salamov A."/>
            <person name="Grigoriev I.V."/>
            <person name="Stajich J.E."/>
            <person name="Spatafora J.W."/>
        </authorList>
    </citation>
    <scope>NUCLEOTIDE SEQUENCE [LARGE SCALE GENOMIC DNA]</scope>
    <source>
        <strain evidence="7">S191</strain>
    </source>
</reference>
<dbReference type="GO" id="GO:0051011">
    <property type="term" value="F:microtubule minus-end binding"/>
    <property type="evidence" value="ECO:0007669"/>
    <property type="project" value="TreeGrafter"/>
</dbReference>
<dbReference type="Gene3D" id="1.20.120.1900">
    <property type="entry name" value="Gamma-tubulin complex, C-terminal domain"/>
    <property type="match status" value="1"/>
</dbReference>
<comment type="similarity">
    <text evidence="2">Belongs to the TUBGCP family.</text>
</comment>
<evidence type="ECO:0000259" key="6">
    <source>
        <dbReference type="Pfam" id="PF04130"/>
    </source>
</evidence>
<accession>A0A8H8A038</accession>
<dbReference type="Pfam" id="PF04130">
    <property type="entry name" value="GCP_C_terminal"/>
    <property type="match status" value="2"/>
</dbReference>
<evidence type="ECO:0000256" key="1">
    <source>
        <dbReference type="ARBA" id="ARBA00004245"/>
    </source>
</evidence>
<dbReference type="GO" id="GO:0000930">
    <property type="term" value="C:gamma-tubulin complex"/>
    <property type="evidence" value="ECO:0007669"/>
    <property type="project" value="TreeGrafter"/>
</dbReference>
<evidence type="ECO:0000256" key="2">
    <source>
        <dbReference type="ARBA" id="ARBA00010337"/>
    </source>
</evidence>
<dbReference type="Proteomes" id="UP000673691">
    <property type="component" value="Unassembled WGS sequence"/>
</dbReference>
<organism evidence="7 8">
    <name type="scientific">Olpidium bornovanus</name>
    <dbReference type="NCBI Taxonomy" id="278681"/>
    <lineage>
        <taxon>Eukaryota</taxon>
        <taxon>Fungi</taxon>
        <taxon>Fungi incertae sedis</taxon>
        <taxon>Olpidiomycota</taxon>
        <taxon>Olpidiomycotina</taxon>
        <taxon>Olpidiomycetes</taxon>
        <taxon>Olpidiales</taxon>
        <taxon>Olpidiaceae</taxon>
        <taxon>Olpidium</taxon>
    </lineage>
</organism>
<keyword evidence="5" id="KW-0206">Cytoskeleton</keyword>
<gene>
    <name evidence="7" type="ORF">BJ554DRAFT_4814</name>
</gene>
<dbReference type="PANTHER" id="PTHR19302:SF14">
    <property type="entry name" value="GAMMA-TUBULIN COMPLEX COMPONENT 3"/>
    <property type="match status" value="1"/>
</dbReference>
<dbReference type="GO" id="GO:0007020">
    <property type="term" value="P:microtubule nucleation"/>
    <property type="evidence" value="ECO:0007669"/>
    <property type="project" value="InterPro"/>
</dbReference>
<dbReference type="GO" id="GO:0051225">
    <property type="term" value="P:spindle assembly"/>
    <property type="evidence" value="ECO:0007669"/>
    <property type="project" value="TreeGrafter"/>
</dbReference>
<comment type="caution">
    <text evidence="7">The sequence shown here is derived from an EMBL/GenBank/DDBJ whole genome shotgun (WGS) entry which is preliminary data.</text>
</comment>
<proteinExistence type="inferred from homology"/>
<evidence type="ECO:0000313" key="7">
    <source>
        <dbReference type="EMBL" id="KAG5462514.1"/>
    </source>
</evidence>
<keyword evidence="8" id="KW-1185">Reference proteome</keyword>
<dbReference type="PANTHER" id="PTHR19302">
    <property type="entry name" value="GAMMA TUBULIN COMPLEX PROTEIN"/>
    <property type="match status" value="1"/>
</dbReference>
<dbReference type="OrthoDB" id="5860513at2759"/>
<dbReference type="AlphaFoldDB" id="A0A8H8A038"/>
<dbReference type="InterPro" id="IPR042241">
    <property type="entry name" value="GCP_C_sf"/>
</dbReference>
<dbReference type="GO" id="GO:0005816">
    <property type="term" value="C:spindle pole body"/>
    <property type="evidence" value="ECO:0007669"/>
    <property type="project" value="UniProtKB-ARBA"/>
</dbReference>
<dbReference type="InterPro" id="IPR040457">
    <property type="entry name" value="GCP_C"/>
</dbReference>
<dbReference type="GO" id="GO:0031122">
    <property type="term" value="P:cytoplasmic microtubule organization"/>
    <property type="evidence" value="ECO:0007669"/>
    <property type="project" value="TreeGrafter"/>
</dbReference>
<sequence>MDHLNALRKYLLLGQGDFVQHLMNLIGPTLDQPANTIFRHNLTGTLETVIRGGLIHHDNPDILKRLDVRLLEASKYETGWDVFSLDYHVDLPIRTILNSATMHKYLRLFNFLWRLKRAEHALEAGWKRQMTTAHALRGVHGIANDLHSCCVTCGEMVHFVYQMQYYMVFEASVNILKNFLYSVHSAKLALFLDDVLECSWDELARYVEQRRGDLDDLIAAHNTYLDNILKKALLVSGTAENVQAQFIGLFEIIFKFRKAQRVILCFLVFFRRENGGLPISFMSGQSRALSPQLVTFIHCCLLLQDALYDHGCRHVERRARLSQKAYQRTLQGKWGLTEDDEYDEGLVGELAEEDERELEEIRGSVATISKQFRKSLCTLLKSLSHNQDMNAKSLAVRLNYNEHYLEQQPPEQ</sequence>